<feature type="region of interest" description="Disordered" evidence="4">
    <location>
        <begin position="1637"/>
        <end position="1679"/>
    </location>
</feature>
<dbReference type="Gene3D" id="3.30.559.30">
    <property type="entry name" value="Nonribosomal peptide synthetase, condensation domain"/>
    <property type="match status" value="2"/>
</dbReference>
<dbReference type="RefSeq" id="WP_142233546.1">
    <property type="nucleotide sequence ID" value="NZ_CP022310.1"/>
</dbReference>
<dbReference type="GO" id="GO:0003824">
    <property type="term" value="F:catalytic activity"/>
    <property type="evidence" value="ECO:0007669"/>
    <property type="project" value="InterPro"/>
</dbReference>
<keyword evidence="7" id="KW-1185">Reference proteome</keyword>
<dbReference type="InterPro" id="IPR001242">
    <property type="entry name" value="Condensation_dom"/>
</dbReference>
<accession>A0A514JXZ2</accession>
<dbReference type="Gene3D" id="3.40.50.720">
    <property type="entry name" value="NAD(P)-binding Rossmann-like Domain"/>
    <property type="match status" value="1"/>
</dbReference>
<dbReference type="FunFam" id="3.40.50.980:FF:000002">
    <property type="entry name" value="Enterobactin synthetase component F"/>
    <property type="match status" value="1"/>
</dbReference>
<dbReference type="Gene3D" id="3.30.300.30">
    <property type="match status" value="2"/>
</dbReference>
<dbReference type="CDD" id="cd19540">
    <property type="entry name" value="LCL_NRPS-like"/>
    <property type="match status" value="1"/>
</dbReference>
<dbReference type="InterPro" id="IPR010071">
    <property type="entry name" value="AA_adenyl_dom"/>
</dbReference>
<feature type="compositionally biased region" description="Basic and acidic residues" evidence="4">
    <location>
        <begin position="1645"/>
        <end position="1659"/>
    </location>
</feature>
<dbReference type="PANTHER" id="PTHR45527">
    <property type="entry name" value="NONRIBOSOMAL PEPTIDE SYNTHETASE"/>
    <property type="match status" value="1"/>
</dbReference>
<dbReference type="SMART" id="SM00822">
    <property type="entry name" value="PKS_KR"/>
    <property type="match status" value="1"/>
</dbReference>
<dbReference type="KEGG" id="sast:CD934_28925"/>
<sequence length="2921" mass="312919">MPLQDDERRPLSGAQEGLWYAQRLAPDSAAYNTAEAVEIHGPLDTGRFETVLRRTVAEADTLALRFVDTDDGPRCHRAPDAEHWPLHRVDVRDAADPEAAAREWIRADLTTPVDLEKGPLFAHALLTLAADRHIWLLRAHHILLDGYSYKLLGRRLAETYNALAEGREPQPAGFAPVSRLQAEEAAYRASERYARDRAHWTERLAGLPEPARLTSRSAAPTAPFLRRTAELEPAETAALDTAATRLGVSRTDLLTAATAAYLHRMTAAEDLVLGLATMSRLGSAALRTPGTASDVLPLRVAAAPDTPVADLVRAVADELKALRRHQQYRGEFLRRDLGLLGTGRRLYGPVLNIVPFDESPVFDGHPTTWHHLSGGAVDDLQISVRPGARPGGLWLALDANPALYDEDELALHRERFLTVLRRLAEAPPTTPLRDLDLLLPGEHPRDQPVRTHPVEHTLTELFERQAAAVPGRTAVTCGDEHLTYAELNAEANRLARLLTEHGAGPGRVVALALDRGARLLPALLAVLKTGAAYLPLDPGHPAQRLRLVAEDAAPVVLVTERAHAATADGTACPVVVLDDPETAAGLARRSAADLTDADRHGPTSPSDTAYIIHTSGSTGRPKGVPVPHANVVRLFLAAADHFDFGADDVWTLFHSYAFDFSVWEIWGALLHGGRLVVVPYAVSRSPRDFLELLHREGVTVLNQTPSAFEQLIDADLERGGGTGALRHVVFGGEALRPESLRPWADRHGLDRPALANMYGITETTVHVTHHRLTRADLDDPRRAAVIGRPLADLRVHLLDADGRPVPPGATGEMYVSGAGVADGYLNRPDLTAERFLDDPHGPPGTRMYRSGDLARRRADGTLDYLGRADAQVQIRGFRVEPGEIEAVLATHPGVTRAAVVVRRAANGAQHLVAYTVPAGGEPPHPADLRAHAAARLPEHMVPAACVTVDALPLTANGKLDTAALPAPDFAAAASGARPDTPEQALVCALFEDVLRLPRHSVGTDVNFFDVGGDSLLATRLLARLRHDTGVEVPITALFDAPTPAALARRITASTTDTTGMAGTTVTLPRPAPGGAVRPERVPLSFAQERMWFLNRLDDAAATYNIPLLVPAPADLDTEALGAALGDLADRHEILRTVVAEHDGVPYQRVLPPGGTRPRLRQVDCPAAETAAHVTAALRHRFDLTADSPLAAWLLGTGTDRTLLFVLHHSAADGWSLRPFAEDLSTAYAARRAGRAPDWEPLPVQYADYALWQRALLAPAPDGPGRLERLTGHWRTALAGLPEECTLPGDRPRPAAPLGGGAHVAADVDAAVHRDLLGLADRAGASLFMVLHAALSALLTRCGAGEDIVVGTPVAGRTDPALDQLIGLVTNTLVLRADTSGDPAFADLLARLRTADLAALDHQDLPFDRLVEELNPPRTPGRHPLFQVMLALQNNEPAELRLDGRRTRLRPTATGTAKFDLFVDVLEHRTPEGAPDGLALHVEFATDLYDAGTAEAFARALHDVLRTVGADPGVRVADLPALPQRTPAPTAPGTAQLEAAALSVPGIRDARALAGADGGPPHVYVVPGRADAAERVEEVLHRTGHGTARVTAVSTLPLRDDGAVDTDALRALPTADRTAAEAWRDRLARLPGVTGAEVSAENVPEELGRRHAGLPERAEPPARATGTGPASTVPALSEGPALTEPSVASWAQALRRAAERAEGDIVHVHADGSEHRRSYASLVPEASRVLAGLRRAGLRPGDQVILQCDATEDFLAVLWGCVLGGFVAVPLTVPASYDTASAALTKLEGIWRMLGRPWIVCSAGRESALRSLAARQDWPGLRLTTADTLREAPEDHDWHPARPDDLMLMLMTSGSTGLPKAVRLTHRNVLTRSAATEQLNKLGAADVSLNWIPLDHVTGVVMFHLRDVYLGCRQIHAPTSWILQDPPRWMDLADRHRVTVTWAPNFAFGLLAEHADRFADRGWDLSPMRLVMNAGEVVVAAAARRFLHALKPFGLPQDVMHPGWGMSETCSVVTDAVLPGEPDGAEGPFVSCGRPYPGFAMRIVDDTGTVRAEGDAGRLQVRGTSVTGGYHDNPGANAEAFTEDGWFDTGDLAFLRDGELYITGRAKDVIIVNGVNHYSHEIEACVEELPHVVRSFTAAVAVRSDPSAPTDELALFFHLAPEFSEAGAGDTATALREIAGKVTREIGVSPAYLIPVEADAVPKTEIGKIQRTKMRKSFEAGAFDEEVRRTQLLLGTAATVPDWFLRPVWRRARAHRPATVPPGRHTLVLAGGDPRVHRLAGQVADALRSAGGLCTVVTDGTRYARLDAARHRVRPAEEADHSALLERLEQDLRPVDAVLHLDGLSTGRAPQAAPADDTGTARLLAFARALAARTGRPRTVDLVHVTAGALAVHPDDRPSPAHAMAGALLKSLAEEIGGLRCTHLDLAADDGDPLPVLLAETATAPSDTEVAHRGGHRYVRRLAPLPDTPPRTQPPARDGFTLVSGGLGGVGGEVAAHLLRTTGTRLLILGRTPLPEPDVPATASARGAALRRLRELGEVRYACADVTDLAQVRAAVDAAAEAWGVPLTSVLHLAGTLVERPVGELDPATWRRALRAKADGAWTLHRLTEHHPVDSFLTFSSVNGWFGGALNAAYAAANAYLDALALHRRRLGLPAQSLAWSMWRDRGMSRGYGLTALTEARGYRLLDTTAALRSLDLARTLDEPHLLIGADRTAPWVRSHVDAPARPVRRLAARVGLADGTDLGALCRAAEEAARAAGLTGERVLRSAGATESRGRADAGEEARRLESRLAEVWCEVLGRDRVGRDENFFDLGGNSLLLVTAQSAVNRAFGSDLSVVDLFAHPTVRDLARHLAARTGPTTGAQPAQAPDDREPAPASPGPHPAPKAAAPAPSGLDRAKEQAQRQRAARARRAARQERGRGHA</sequence>
<reference evidence="6 7" key="1">
    <citation type="submission" date="2017-07" db="EMBL/GenBank/DDBJ databases">
        <title>The Complete Genome of Streptomyces asterosporus-ZSY.</title>
        <authorList>
            <person name="Zhang S."/>
        </authorList>
    </citation>
    <scope>NUCLEOTIDE SEQUENCE [LARGE SCALE GENOMIC DNA]</scope>
    <source>
        <strain evidence="6 7">DSM 41452</strain>
    </source>
</reference>
<dbReference type="Pfam" id="PF00501">
    <property type="entry name" value="AMP-binding"/>
    <property type="match status" value="2"/>
</dbReference>
<dbReference type="Pfam" id="PF00668">
    <property type="entry name" value="Condensation"/>
    <property type="match status" value="2"/>
</dbReference>
<dbReference type="GO" id="GO:0044550">
    <property type="term" value="P:secondary metabolite biosynthetic process"/>
    <property type="evidence" value="ECO:0007669"/>
    <property type="project" value="UniProtKB-ARBA"/>
</dbReference>
<dbReference type="InterPro" id="IPR020806">
    <property type="entry name" value="PKS_PP-bd"/>
</dbReference>
<evidence type="ECO:0000256" key="3">
    <source>
        <dbReference type="ARBA" id="ARBA00022553"/>
    </source>
</evidence>
<keyword evidence="2" id="KW-0596">Phosphopantetheine</keyword>
<dbReference type="InterPro" id="IPR009081">
    <property type="entry name" value="PP-bd_ACP"/>
</dbReference>
<dbReference type="Gene3D" id="1.10.1200.10">
    <property type="entry name" value="ACP-like"/>
    <property type="match status" value="2"/>
</dbReference>
<dbReference type="InterPro" id="IPR000873">
    <property type="entry name" value="AMP-dep_synth/lig_dom"/>
</dbReference>
<dbReference type="InterPro" id="IPR036736">
    <property type="entry name" value="ACP-like_sf"/>
</dbReference>
<dbReference type="InterPro" id="IPR025110">
    <property type="entry name" value="AMP-bd_C"/>
</dbReference>
<dbReference type="FunFam" id="2.30.38.10:FF:000001">
    <property type="entry name" value="Non-ribosomal peptide synthetase PvdI"/>
    <property type="match status" value="1"/>
</dbReference>
<dbReference type="InterPro" id="IPR023213">
    <property type="entry name" value="CAT-like_dom_sf"/>
</dbReference>
<dbReference type="GO" id="GO:0008610">
    <property type="term" value="P:lipid biosynthetic process"/>
    <property type="evidence" value="ECO:0007669"/>
    <property type="project" value="UniProtKB-ARBA"/>
</dbReference>
<dbReference type="Pfam" id="PF13193">
    <property type="entry name" value="AMP-binding_C"/>
    <property type="match status" value="1"/>
</dbReference>
<dbReference type="FunFam" id="3.40.50.12780:FF:000012">
    <property type="entry name" value="Non-ribosomal peptide synthetase"/>
    <property type="match status" value="1"/>
</dbReference>
<feature type="compositionally biased region" description="Basic and acidic residues" evidence="4">
    <location>
        <begin position="2912"/>
        <end position="2921"/>
    </location>
</feature>
<evidence type="ECO:0000259" key="5">
    <source>
        <dbReference type="PROSITE" id="PS50075"/>
    </source>
</evidence>
<dbReference type="Gene3D" id="3.40.50.12780">
    <property type="entry name" value="N-terminal domain of ligase-like"/>
    <property type="match status" value="2"/>
</dbReference>
<dbReference type="InterPro" id="IPR045851">
    <property type="entry name" value="AMP-bd_C_sf"/>
</dbReference>
<dbReference type="GO" id="GO:0031177">
    <property type="term" value="F:phosphopantetheine binding"/>
    <property type="evidence" value="ECO:0007669"/>
    <property type="project" value="InterPro"/>
</dbReference>
<protein>
    <submittedName>
        <fullName evidence="6">Non-ribosomal peptide synthetase</fullName>
    </submittedName>
</protein>
<evidence type="ECO:0000256" key="2">
    <source>
        <dbReference type="ARBA" id="ARBA00022450"/>
    </source>
</evidence>
<dbReference type="PROSITE" id="PS00455">
    <property type="entry name" value="AMP_BINDING"/>
    <property type="match status" value="2"/>
</dbReference>
<dbReference type="GO" id="GO:0017000">
    <property type="term" value="P:antibiotic biosynthetic process"/>
    <property type="evidence" value="ECO:0007669"/>
    <property type="project" value="UniProtKB-ARBA"/>
</dbReference>
<dbReference type="Gene3D" id="3.30.559.10">
    <property type="entry name" value="Chloramphenicol acetyltransferase-like domain"/>
    <property type="match status" value="2"/>
</dbReference>
<evidence type="ECO:0000256" key="4">
    <source>
        <dbReference type="SAM" id="MobiDB-lite"/>
    </source>
</evidence>
<organism evidence="6 7">
    <name type="scientific">Streptomyces calvus</name>
    <dbReference type="NCBI Taxonomy" id="67282"/>
    <lineage>
        <taxon>Bacteria</taxon>
        <taxon>Bacillati</taxon>
        <taxon>Actinomycetota</taxon>
        <taxon>Actinomycetes</taxon>
        <taxon>Kitasatosporales</taxon>
        <taxon>Streptomycetaceae</taxon>
        <taxon>Streptomyces</taxon>
    </lineage>
</organism>
<dbReference type="PROSITE" id="PS50075">
    <property type="entry name" value="CARRIER"/>
    <property type="match status" value="2"/>
</dbReference>
<gene>
    <name evidence="6" type="ORF">CD934_28925</name>
</gene>
<keyword evidence="3" id="KW-0597">Phosphoprotein</keyword>
<dbReference type="CDD" id="cd05906">
    <property type="entry name" value="A_NRPS_TubE_like"/>
    <property type="match status" value="1"/>
</dbReference>
<dbReference type="PANTHER" id="PTHR45527:SF14">
    <property type="entry name" value="PLIPASTATIN SYNTHASE SUBUNIT B"/>
    <property type="match status" value="1"/>
</dbReference>
<dbReference type="GO" id="GO:0005829">
    <property type="term" value="C:cytosol"/>
    <property type="evidence" value="ECO:0007669"/>
    <property type="project" value="TreeGrafter"/>
</dbReference>
<dbReference type="SMART" id="SM00823">
    <property type="entry name" value="PKS_PP"/>
    <property type="match status" value="2"/>
</dbReference>
<dbReference type="InterPro" id="IPR036291">
    <property type="entry name" value="NAD(P)-bd_dom_sf"/>
</dbReference>
<dbReference type="FunFam" id="3.40.50.980:FF:000001">
    <property type="entry name" value="Non-ribosomal peptide synthetase"/>
    <property type="match status" value="1"/>
</dbReference>
<evidence type="ECO:0000313" key="6">
    <source>
        <dbReference type="EMBL" id="QDI72271.1"/>
    </source>
</evidence>
<dbReference type="FunFam" id="3.30.300.30:FF:000010">
    <property type="entry name" value="Enterobactin synthetase component F"/>
    <property type="match status" value="1"/>
</dbReference>
<name>A0A514JXZ2_9ACTN</name>
<dbReference type="EMBL" id="CP022310">
    <property type="protein sequence ID" value="QDI72271.1"/>
    <property type="molecule type" value="Genomic_DNA"/>
</dbReference>
<dbReference type="InterPro" id="IPR013968">
    <property type="entry name" value="PKS_KR"/>
</dbReference>
<dbReference type="Proteomes" id="UP000316215">
    <property type="component" value="Chromosome"/>
</dbReference>
<dbReference type="SUPFAM" id="SSF51735">
    <property type="entry name" value="NAD(P)-binding Rossmann-fold domains"/>
    <property type="match status" value="2"/>
</dbReference>
<dbReference type="GO" id="GO:0043041">
    <property type="term" value="P:amino acid activation for nonribosomal peptide biosynthetic process"/>
    <property type="evidence" value="ECO:0007669"/>
    <property type="project" value="TreeGrafter"/>
</dbReference>
<evidence type="ECO:0000313" key="7">
    <source>
        <dbReference type="Proteomes" id="UP000316215"/>
    </source>
</evidence>
<dbReference type="SUPFAM" id="SSF52777">
    <property type="entry name" value="CoA-dependent acyltransferases"/>
    <property type="match status" value="4"/>
</dbReference>
<feature type="region of interest" description="Disordered" evidence="4">
    <location>
        <begin position="588"/>
        <end position="609"/>
    </location>
</feature>
<feature type="domain" description="Carrier" evidence="5">
    <location>
        <begin position="2780"/>
        <end position="2855"/>
    </location>
</feature>
<comment type="cofactor">
    <cofactor evidence="1">
        <name>pantetheine 4'-phosphate</name>
        <dbReference type="ChEBI" id="CHEBI:47942"/>
    </cofactor>
</comment>
<proteinExistence type="predicted"/>
<dbReference type="InterPro" id="IPR020845">
    <property type="entry name" value="AMP-binding_CS"/>
</dbReference>
<dbReference type="SUPFAM" id="SSF47336">
    <property type="entry name" value="ACP-like"/>
    <property type="match status" value="2"/>
</dbReference>
<feature type="region of interest" description="Disordered" evidence="4">
    <location>
        <begin position="2856"/>
        <end position="2921"/>
    </location>
</feature>
<dbReference type="PROSITE" id="PS00012">
    <property type="entry name" value="PHOSPHOPANTETHEINE"/>
    <property type="match status" value="1"/>
</dbReference>
<dbReference type="CDD" id="cd17643">
    <property type="entry name" value="A_NRPS_Cytc1-like"/>
    <property type="match status" value="1"/>
</dbReference>
<dbReference type="InterPro" id="IPR057326">
    <property type="entry name" value="KR_dom"/>
</dbReference>
<dbReference type="InterPro" id="IPR042099">
    <property type="entry name" value="ANL_N_sf"/>
</dbReference>
<dbReference type="Pfam" id="PF08659">
    <property type="entry name" value="KR"/>
    <property type="match status" value="1"/>
</dbReference>
<dbReference type="SUPFAM" id="SSF56801">
    <property type="entry name" value="Acetyl-CoA synthetase-like"/>
    <property type="match status" value="2"/>
</dbReference>
<evidence type="ECO:0000256" key="1">
    <source>
        <dbReference type="ARBA" id="ARBA00001957"/>
    </source>
</evidence>
<feature type="domain" description="Carrier" evidence="5">
    <location>
        <begin position="977"/>
        <end position="1054"/>
    </location>
</feature>
<dbReference type="InterPro" id="IPR006162">
    <property type="entry name" value="Ppantetheine_attach_site"/>
</dbReference>
<dbReference type="Pfam" id="PF00550">
    <property type="entry name" value="PP-binding"/>
    <property type="match status" value="2"/>
</dbReference>
<dbReference type="NCBIfam" id="TIGR01733">
    <property type="entry name" value="AA-adenyl-dom"/>
    <property type="match status" value="1"/>
</dbReference>
<dbReference type="SMART" id="SM01294">
    <property type="entry name" value="PKS_PP_betabranch"/>
    <property type="match status" value="1"/>
</dbReference>